<dbReference type="EMBL" id="CAJFDH010000004">
    <property type="protein sequence ID" value="CAD5220032.1"/>
    <property type="molecule type" value="Genomic_DNA"/>
</dbReference>
<evidence type="ECO:0000259" key="1">
    <source>
        <dbReference type="Pfam" id="PF12489"/>
    </source>
</evidence>
<sequence length="373" mass="41904">MSAIVEQRLSQKLMLLENGVARIASMKAELRANAEKVRRDVAAAVKHQISCLRAREQELLSQLDQIVAAREESFSEQQDVISKAIGACQNSFETIKTGGCESLEMVEKMLIRLNALSLKPKGNPSLAFEFDPSESRLVSATFGNIFTDVHQQLESLPMDMEIYEDDFLSHKTVMRLPAERDLAQSTISEDSNCSFEIISPEATDKSPIVGTHIDEIVKSDNCQWLREDCQTPIANNTAVSEQMSCHSASLDDFRPSPRVANKFKFGRIIKEIQESENKSWLVDTRPSTSVDGLCDKIRYDVTVSTPVVSEKAPDTSWLRNYSKSSDDVAKVNVDQVVYMDEDSDFYHHEPFLKEVGQNKENKVGGENSEWLAR</sequence>
<evidence type="ECO:0000313" key="2">
    <source>
        <dbReference type="EMBL" id="CAD5220032.1"/>
    </source>
</evidence>
<dbReference type="GO" id="GO:0009725">
    <property type="term" value="P:response to hormone"/>
    <property type="evidence" value="ECO:0007669"/>
    <property type="project" value="TreeGrafter"/>
</dbReference>
<name>A0A811KWV2_9BILA</name>
<dbReference type="EMBL" id="CAJFCW020000004">
    <property type="protein sequence ID" value="CAG9113148.1"/>
    <property type="molecule type" value="Genomic_DNA"/>
</dbReference>
<dbReference type="InterPro" id="IPR022174">
    <property type="entry name" value="NCOA4_N"/>
</dbReference>
<dbReference type="GO" id="GO:0006879">
    <property type="term" value="P:intracellular iron ion homeostasis"/>
    <property type="evidence" value="ECO:0007669"/>
    <property type="project" value="InterPro"/>
</dbReference>
<dbReference type="Pfam" id="PF12489">
    <property type="entry name" value="ARA70"/>
    <property type="match status" value="1"/>
</dbReference>
<gene>
    <name evidence="2" type="ORF">BOKJ2_LOCUS8741</name>
</gene>
<dbReference type="PANTHER" id="PTHR17085">
    <property type="entry name" value="NUCLEAR RECEPTOR COACTIVATOR 4"/>
    <property type="match status" value="1"/>
</dbReference>
<organism evidence="2 3">
    <name type="scientific">Bursaphelenchus okinawaensis</name>
    <dbReference type="NCBI Taxonomy" id="465554"/>
    <lineage>
        <taxon>Eukaryota</taxon>
        <taxon>Metazoa</taxon>
        <taxon>Ecdysozoa</taxon>
        <taxon>Nematoda</taxon>
        <taxon>Chromadorea</taxon>
        <taxon>Rhabditida</taxon>
        <taxon>Tylenchina</taxon>
        <taxon>Tylenchomorpha</taxon>
        <taxon>Aphelenchoidea</taxon>
        <taxon>Aphelenchoididae</taxon>
        <taxon>Bursaphelenchus</taxon>
    </lineage>
</organism>
<accession>A0A811KWV2</accession>
<dbReference type="Proteomes" id="UP000783686">
    <property type="component" value="Unassembled WGS sequence"/>
</dbReference>
<dbReference type="PANTHER" id="PTHR17085:SF3">
    <property type="entry name" value="NUCLEAR RECEPTOR COACTIVATOR 4"/>
    <property type="match status" value="1"/>
</dbReference>
<comment type="caution">
    <text evidence="2">The sequence shown here is derived from an EMBL/GenBank/DDBJ whole genome shotgun (WGS) entry which is preliminary data.</text>
</comment>
<dbReference type="GO" id="GO:0003713">
    <property type="term" value="F:transcription coactivator activity"/>
    <property type="evidence" value="ECO:0007669"/>
    <property type="project" value="InterPro"/>
</dbReference>
<dbReference type="AlphaFoldDB" id="A0A811KWV2"/>
<dbReference type="InterPro" id="IPR039947">
    <property type="entry name" value="NCoA-4"/>
</dbReference>
<dbReference type="OrthoDB" id="6334544at2759"/>
<keyword evidence="3" id="KW-1185">Reference proteome</keyword>
<proteinExistence type="predicted"/>
<protein>
    <recommendedName>
        <fullName evidence="1">Nuclear receptor coactivator 4 N-terminal domain-containing protein</fullName>
    </recommendedName>
</protein>
<reference evidence="2" key="1">
    <citation type="submission" date="2020-09" db="EMBL/GenBank/DDBJ databases">
        <authorList>
            <person name="Kikuchi T."/>
        </authorList>
    </citation>
    <scope>NUCLEOTIDE SEQUENCE</scope>
    <source>
        <strain evidence="2">SH1</strain>
    </source>
</reference>
<dbReference type="Proteomes" id="UP000614601">
    <property type="component" value="Unassembled WGS sequence"/>
</dbReference>
<feature type="domain" description="Nuclear receptor coactivator 4 N-terminal" evidence="1">
    <location>
        <begin position="30"/>
        <end position="129"/>
    </location>
</feature>
<evidence type="ECO:0000313" key="3">
    <source>
        <dbReference type="Proteomes" id="UP000614601"/>
    </source>
</evidence>